<protein>
    <submittedName>
        <fullName evidence="2">Uncharacterized protein</fullName>
    </submittedName>
</protein>
<name>T1JKR8_STRMM</name>
<feature type="region of interest" description="Disordered" evidence="1">
    <location>
        <begin position="48"/>
        <end position="70"/>
    </location>
</feature>
<reference evidence="3" key="1">
    <citation type="submission" date="2011-05" db="EMBL/GenBank/DDBJ databases">
        <authorList>
            <person name="Richards S.R."/>
            <person name="Qu J."/>
            <person name="Jiang H."/>
            <person name="Jhangiani S.N."/>
            <person name="Agravi P."/>
            <person name="Goodspeed R."/>
            <person name="Gross S."/>
            <person name="Mandapat C."/>
            <person name="Jackson L."/>
            <person name="Mathew T."/>
            <person name="Pu L."/>
            <person name="Thornton R."/>
            <person name="Saada N."/>
            <person name="Wilczek-Boney K.B."/>
            <person name="Lee S."/>
            <person name="Kovar C."/>
            <person name="Wu Y."/>
            <person name="Scherer S.E."/>
            <person name="Worley K.C."/>
            <person name="Muzny D.M."/>
            <person name="Gibbs R."/>
        </authorList>
    </citation>
    <scope>NUCLEOTIDE SEQUENCE</scope>
    <source>
        <strain evidence="3">Brora</strain>
    </source>
</reference>
<accession>T1JKR8</accession>
<dbReference type="AlphaFoldDB" id="T1JKR8"/>
<dbReference type="EMBL" id="JH431954">
    <property type="status" value="NOT_ANNOTATED_CDS"/>
    <property type="molecule type" value="Genomic_DNA"/>
</dbReference>
<dbReference type="EnsemblMetazoa" id="SMAR014448-RA">
    <property type="protein sequence ID" value="SMAR014448-PA"/>
    <property type="gene ID" value="SMAR014448"/>
</dbReference>
<proteinExistence type="predicted"/>
<sequence>MRRTCELTSSGLRSEENEAIFFYCAFIRSGGSTCQHGLRRTGQDFAARARTSPHGPGLRRTGQDFAGQYK</sequence>
<dbReference type="HOGENOM" id="CLU_2761016_0_0_1"/>
<dbReference type="Proteomes" id="UP000014500">
    <property type="component" value="Unassembled WGS sequence"/>
</dbReference>
<organism evidence="2 3">
    <name type="scientific">Strigamia maritima</name>
    <name type="common">European centipede</name>
    <name type="synonym">Geophilus maritimus</name>
    <dbReference type="NCBI Taxonomy" id="126957"/>
    <lineage>
        <taxon>Eukaryota</taxon>
        <taxon>Metazoa</taxon>
        <taxon>Ecdysozoa</taxon>
        <taxon>Arthropoda</taxon>
        <taxon>Myriapoda</taxon>
        <taxon>Chilopoda</taxon>
        <taxon>Pleurostigmophora</taxon>
        <taxon>Geophilomorpha</taxon>
        <taxon>Linotaeniidae</taxon>
        <taxon>Strigamia</taxon>
    </lineage>
</organism>
<evidence type="ECO:0000313" key="2">
    <source>
        <dbReference type="EnsemblMetazoa" id="SMAR014448-PA"/>
    </source>
</evidence>
<evidence type="ECO:0000313" key="3">
    <source>
        <dbReference type="Proteomes" id="UP000014500"/>
    </source>
</evidence>
<keyword evidence="3" id="KW-1185">Reference proteome</keyword>
<reference evidence="2" key="2">
    <citation type="submission" date="2015-02" db="UniProtKB">
        <authorList>
            <consortium name="EnsemblMetazoa"/>
        </authorList>
    </citation>
    <scope>IDENTIFICATION</scope>
</reference>
<evidence type="ECO:0000256" key="1">
    <source>
        <dbReference type="SAM" id="MobiDB-lite"/>
    </source>
</evidence>